<accession>A0A022RQQ1</accession>
<dbReference type="SMART" id="SM00184">
    <property type="entry name" value="RING"/>
    <property type="match status" value="1"/>
</dbReference>
<keyword evidence="4 8" id="KW-0863">Zinc-finger</keyword>
<feature type="non-terminal residue" evidence="10">
    <location>
        <position position="1"/>
    </location>
</feature>
<dbReference type="PANTHER" id="PTHR47168:SF1">
    <property type="entry name" value="OS02G0798600 PROTEIN"/>
    <property type="match status" value="1"/>
</dbReference>
<gene>
    <name evidence="10" type="ORF">MIMGU_mgv1a0068872mg</name>
</gene>
<keyword evidence="2" id="KW-0812">Transmembrane</keyword>
<keyword evidence="6" id="KW-1133">Transmembrane helix</keyword>
<dbReference type="SUPFAM" id="SSF57850">
    <property type="entry name" value="RING/U-box"/>
    <property type="match status" value="1"/>
</dbReference>
<evidence type="ECO:0000256" key="5">
    <source>
        <dbReference type="ARBA" id="ARBA00022833"/>
    </source>
</evidence>
<proteinExistence type="predicted"/>
<keyword evidence="7" id="KW-0472">Membrane</keyword>
<dbReference type="EMBL" id="KI630297">
    <property type="protein sequence ID" value="EYU42321.1"/>
    <property type="molecule type" value="Genomic_DNA"/>
</dbReference>
<dbReference type="InterPro" id="IPR051653">
    <property type="entry name" value="E3_ligase_sorting_rcpt"/>
</dbReference>
<evidence type="ECO:0000313" key="10">
    <source>
        <dbReference type="EMBL" id="EYU42321.1"/>
    </source>
</evidence>
<reference evidence="10 11" key="1">
    <citation type="journal article" date="2013" name="Proc. Natl. Acad. Sci. U.S.A.">
        <title>Fine-scale variation in meiotic recombination in Mimulus inferred from population shotgun sequencing.</title>
        <authorList>
            <person name="Hellsten U."/>
            <person name="Wright K.M."/>
            <person name="Jenkins J."/>
            <person name="Shu S."/>
            <person name="Yuan Y."/>
            <person name="Wessler S.R."/>
            <person name="Schmutz J."/>
            <person name="Willis J.H."/>
            <person name="Rokhsar D.S."/>
        </authorList>
    </citation>
    <scope>NUCLEOTIDE SEQUENCE [LARGE SCALE GENOMIC DNA]</scope>
    <source>
        <strain evidence="11">cv. DUN x IM62</strain>
    </source>
</reference>
<feature type="domain" description="RING-type" evidence="9">
    <location>
        <begin position="1"/>
        <end position="43"/>
    </location>
</feature>
<comment type="subcellular location">
    <subcellularLocation>
        <location evidence="1">Membrane</location>
        <topology evidence="1">Single-pass membrane protein</topology>
    </subcellularLocation>
</comment>
<dbReference type="Gene3D" id="3.30.40.10">
    <property type="entry name" value="Zinc/RING finger domain, C3HC4 (zinc finger)"/>
    <property type="match status" value="1"/>
</dbReference>
<keyword evidence="5" id="KW-0862">Zinc</keyword>
<evidence type="ECO:0000256" key="8">
    <source>
        <dbReference type="PROSITE-ProRule" id="PRU00175"/>
    </source>
</evidence>
<dbReference type="PROSITE" id="PS50089">
    <property type="entry name" value="ZF_RING_2"/>
    <property type="match status" value="1"/>
</dbReference>
<organism evidence="10 11">
    <name type="scientific">Erythranthe guttata</name>
    <name type="common">Yellow monkey flower</name>
    <name type="synonym">Mimulus guttatus</name>
    <dbReference type="NCBI Taxonomy" id="4155"/>
    <lineage>
        <taxon>Eukaryota</taxon>
        <taxon>Viridiplantae</taxon>
        <taxon>Streptophyta</taxon>
        <taxon>Embryophyta</taxon>
        <taxon>Tracheophyta</taxon>
        <taxon>Spermatophyta</taxon>
        <taxon>Magnoliopsida</taxon>
        <taxon>eudicotyledons</taxon>
        <taxon>Gunneridae</taxon>
        <taxon>Pentapetalae</taxon>
        <taxon>asterids</taxon>
        <taxon>lamiids</taxon>
        <taxon>Lamiales</taxon>
        <taxon>Phrymaceae</taxon>
        <taxon>Erythranthe</taxon>
    </lineage>
</organism>
<evidence type="ECO:0000313" key="11">
    <source>
        <dbReference type="Proteomes" id="UP000030748"/>
    </source>
</evidence>
<evidence type="ECO:0000256" key="6">
    <source>
        <dbReference type="ARBA" id="ARBA00022989"/>
    </source>
</evidence>
<dbReference type="FunFam" id="3.30.40.10:FF:000388">
    <property type="entry name" value="Putative RING zinc finger domain superfamily protein"/>
    <property type="match status" value="1"/>
</dbReference>
<name>A0A022RQQ1_ERYGU</name>
<dbReference type="GO" id="GO:0008270">
    <property type="term" value="F:zinc ion binding"/>
    <property type="evidence" value="ECO:0007669"/>
    <property type="project" value="UniProtKB-KW"/>
</dbReference>
<evidence type="ECO:0000259" key="9">
    <source>
        <dbReference type="PROSITE" id="PS50089"/>
    </source>
</evidence>
<evidence type="ECO:0000256" key="1">
    <source>
        <dbReference type="ARBA" id="ARBA00004167"/>
    </source>
</evidence>
<evidence type="ECO:0000256" key="2">
    <source>
        <dbReference type="ARBA" id="ARBA00022692"/>
    </source>
</evidence>
<sequence length="63" mass="7034">CYICLSDYEEGDKLRVLPCNHEYHVSCIDKWLKEVNRVCPLCRHDVCGAGGECSGTNADVSTQ</sequence>
<dbReference type="PANTHER" id="PTHR47168">
    <property type="entry name" value="RING ZINC FINGER DOMAIN SUPERFAMILY PROTEIN-RELATED"/>
    <property type="match status" value="1"/>
</dbReference>
<dbReference type="STRING" id="4155.A0A022RQQ1"/>
<evidence type="ECO:0000256" key="7">
    <source>
        <dbReference type="ARBA" id="ARBA00023136"/>
    </source>
</evidence>
<evidence type="ECO:0000256" key="3">
    <source>
        <dbReference type="ARBA" id="ARBA00022723"/>
    </source>
</evidence>
<protein>
    <recommendedName>
        <fullName evidence="9">RING-type domain-containing protein</fullName>
    </recommendedName>
</protein>
<dbReference type="Pfam" id="PF13639">
    <property type="entry name" value="zf-RING_2"/>
    <property type="match status" value="1"/>
</dbReference>
<dbReference type="InterPro" id="IPR001841">
    <property type="entry name" value="Znf_RING"/>
</dbReference>
<dbReference type="InterPro" id="IPR013083">
    <property type="entry name" value="Znf_RING/FYVE/PHD"/>
</dbReference>
<keyword evidence="11" id="KW-1185">Reference proteome</keyword>
<dbReference type="AlphaFoldDB" id="A0A022RQQ1"/>
<evidence type="ECO:0000256" key="4">
    <source>
        <dbReference type="ARBA" id="ARBA00022771"/>
    </source>
</evidence>
<dbReference type="Proteomes" id="UP000030748">
    <property type="component" value="Unassembled WGS sequence"/>
</dbReference>
<keyword evidence="3" id="KW-0479">Metal-binding</keyword>
<dbReference type="GO" id="GO:0016020">
    <property type="term" value="C:membrane"/>
    <property type="evidence" value="ECO:0007669"/>
    <property type="project" value="UniProtKB-SubCell"/>
</dbReference>